<gene>
    <name evidence="6" type="ORF">AB840_07160</name>
</gene>
<evidence type="ECO:0000256" key="4">
    <source>
        <dbReference type="ARBA" id="ARBA00023136"/>
    </source>
</evidence>
<comment type="caution">
    <text evidence="6">The sequence shown here is derived from an EMBL/GenBank/DDBJ whole genome shotgun (WGS) entry which is preliminary data.</text>
</comment>
<keyword evidence="2 5" id="KW-0812">Transmembrane</keyword>
<dbReference type="PATRIC" id="fig|1122219.3.peg.961"/>
<feature type="transmembrane region" description="Helical" evidence="5">
    <location>
        <begin position="221"/>
        <end position="244"/>
    </location>
</feature>
<feature type="transmembrane region" description="Helical" evidence="5">
    <location>
        <begin position="70"/>
        <end position="92"/>
    </location>
</feature>
<protein>
    <submittedName>
        <fullName evidence="6">Symporter</fullName>
    </submittedName>
</protein>
<accession>A0A0J6ZNY1</accession>
<dbReference type="Gene3D" id="1.20.1530.20">
    <property type="match status" value="1"/>
</dbReference>
<organism evidence="6 7">
    <name type="scientific">Megasphaera cerevisiae DSM 20462</name>
    <dbReference type="NCBI Taxonomy" id="1122219"/>
    <lineage>
        <taxon>Bacteria</taxon>
        <taxon>Bacillati</taxon>
        <taxon>Bacillota</taxon>
        <taxon>Negativicutes</taxon>
        <taxon>Veillonellales</taxon>
        <taxon>Veillonellaceae</taxon>
        <taxon>Megasphaera</taxon>
    </lineage>
</organism>
<feature type="transmembrane region" description="Helical" evidence="5">
    <location>
        <begin position="39"/>
        <end position="58"/>
    </location>
</feature>
<reference evidence="6 7" key="1">
    <citation type="submission" date="2015-06" db="EMBL/GenBank/DDBJ databases">
        <title>Draft genome sequence of beer spoilage bacterium Megasphaera cerevisiae type strain 20462.</title>
        <authorList>
            <person name="Kutumbaka K."/>
            <person name="Pasmowitz J."/>
            <person name="Mategko J."/>
            <person name="Reyes D."/>
            <person name="Friedrich A."/>
            <person name="Han S."/>
            <person name="Martens-Habbena W."/>
            <person name="Neal-McKinney J."/>
            <person name="Janagama H.K."/>
            <person name="Nadala C."/>
            <person name="Samadpour M."/>
        </authorList>
    </citation>
    <scope>NUCLEOTIDE SEQUENCE [LARGE SCALE GENOMIC DNA]</scope>
    <source>
        <strain evidence="6 7">DSM 20462</strain>
    </source>
</reference>
<keyword evidence="3 5" id="KW-1133">Transmembrane helix</keyword>
<dbReference type="AlphaFoldDB" id="A0A0J6ZNY1"/>
<evidence type="ECO:0000313" key="7">
    <source>
        <dbReference type="Proteomes" id="UP000036503"/>
    </source>
</evidence>
<comment type="subcellular location">
    <subcellularLocation>
        <location evidence="1">Membrane</location>
        <topology evidence="1">Multi-pass membrane protein</topology>
    </subcellularLocation>
</comment>
<dbReference type="Proteomes" id="UP000036503">
    <property type="component" value="Unassembled WGS sequence"/>
</dbReference>
<dbReference type="RefSeq" id="WP_048514155.1">
    <property type="nucleotide sequence ID" value="NZ_FUXD01000011.1"/>
</dbReference>
<dbReference type="InterPro" id="IPR002657">
    <property type="entry name" value="BilAc:Na_symport/Acr3"/>
</dbReference>
<evidence type="ECO:0000313" key="6">
    <source>
        <dbReference type="EMBL" id="KMO86586.1"/>
    </source>
</evidence>
<name>A0A0J6ZNY1_9FIRM</name>
<feature type="transmembrane region" description="Helical" evidence="5">
    <location>
        <begin position="161"/>
        <end position="182"/>
    </location>
</feature>
<feature type="transmembrane region" description="Helical" evidence="5">
    <location>
        <begin position="132"/>
        <end position="155"/>
    </location>
</feature>
<dbReference type="EMBL" id="LEKT01000019">
    <property type="protein sequence ID" value="KMO86586.1"/>
    <property type="molecule type" value="Genomic_DNA"/>
</dbReference>
<evidence type="ECO:0000256" key="3">
    <source>
        <dbReference type="ARBA" id="ARBA00022989"/>
    </source>
</evidence>
<keyword evidence="7" id="KW-1185">Reference proteome</keyword>
<dbReference type="GO" id="GO:0016020">
    <property type="term" value="C:membrane"/>
    <property type="evidence" value="ECO:0007669"/>
    <property type="project" value="UniProtKB-SubCell"/>
</dbReference>
<evidence type="ECO:0000256" key="2">
    <source>
        <dbReference type="ARBA" id="ARBA00022692"/>
    </source>
</evidence>
<feature type="transmembrane region" description="Helical" evidence="5">
    <location>
        <begin position="14"/>
        <end position="33"/>
    </location>
</feature>
<dbReference type="PANTHER" id="PTHR10361">
    <property type="entry name" value="SODIUM-BILE ACID COTRANSPORTER"/>
    <property type="match status" value="1"/>
</dbReference>
<dbReference type="STRING" id="39029.BSR42_08560"/>
<dbReference type="InterPro" id="IPR038770">
    <property type="entry name" value="Na+/solute_symporter_sf"/>
</dbReference>
<feature type="transmembrane region" description="Helical" evidence="5">
    <location>
        <begin position="98"/>
        <end position="120"/>
    </location>
</feature>
<keyword evidence="4 5" id="KW-0472">Membrane</keyword>
<dbReference type="PANTHER" id="PTHR10361:SF28">
    <property type="entry name" value="P3 PROTEIN-RELATED"/>
    <property type="match status" value="1"/>
</dbReference>
<dbReference type="OrthoDB" id="9806785at2"/>
<evidence type="ECO:0000256" key="1">
    <source>
        <dbReference type="ARBA" id="ARBA00004141"/>
    </source>
</evidence>
<dbReference type="Pfam" id="PF01758">
    <property type="entry name" value="SBF"/>
    <property type="match status" value="1"/>
</dbReference>
<sequence>MAVLRQICDFITKYFPVWVIVFAALAFFVPVPFTRLEGWITYLLGLIMLGMGLTMRLNDFKLVLIRPKDVIFGIVLRYCVMPGVAFLVGKVLGLPPLLAAGLILVGCCPSGTASNVMTFISKGDTALSVTISSINTLLAPILTPVLFMMLAGTLIPIDAAVLLLDILKVVIVPVILGILIRAAAAKTVDSISGIIPVVSVIAIIAIITIVVALNAQKLSTVAGIAFLAVILHNGIGLGVGYGASRTLGRMSHYKSKAVAFEIGMENSGLAVALAIAHLDPMAAIPGAIFSVWHNFSGSLLAGFWSSRDAAKSESDYSPKSNT</sequence>
<dbReference type="InParanoid" id="A0A0J6ZNY1"/>
<feature type="transmembrane region" description="Helical" evidence="5">
    <location>
        <begin position="194"/>
        <end position="215"/>
    </location>
</feature>
<proteinExistence type="predicted"/>
<dbReference type="InterPro" id="IPR004710">
    <property type="entry name" value="Bilac:Na_transpt"/>
</dbReference>
<evidence type="ECO:0000256" key="5">
    <source>
        <dbReference type="SAM" id="Phobius"/>
    </source>
</evidence>